<feature type="region of interest" description="Disordered" evidence="1">
    <location>
        <begin position="1"/>
        <end position="20"/>
    </location>
</feature>
<accession>A0A857D405</accession>
<dbReference type="NCBIfam" id="NF033578">
    <property type="entry name" value="transpos_IS5_1"/>
    <property type="match status" value="1"/>
</dbReference>
<dbReference type="Proteomes" id="UP000438345">
    <property type="component" value="Chromosome"/>
</dbReference>
<dbReference type="AlphaFoldDB" id="A0A857D405"/>
<dbReference type="PANTHER" id="PTHR33803:SF3">
    <property type="entry name" value="BLL1974 PROTEIN"/>
    <property type="match status" value="1"/>
</dbReference>
<evidence type="ECO:0000259" key="2">
    <source>
        <dbReference type="Pfam" id="PF05598"/>
    </source>
</evidence>
<feature type="domain" description="Transposase InsH N-terminal" evidence="2">
    <location>
        <begin position="21"/>
        <end position="116"/>
    </location>
</feature>
<proteinExistence type="predicted"/>
<feature type="domain" description="Transposase DDE" evidence="3">
    <location>
        <begin position="368"/>
        <end position="457"/>
    </location>
</feature>
<feature type="region of interest" description="Disordered" evidence="1">
    <location>
        <begin position="136"/>
        <end position="163"/>
    </location>
</feature>
<evidence type="ECO:0000256" key="1">
    <source>
        <dbReference type="SAM" id="MobiDB-lite"/>
    </source>
</evidence>
<dbReference type="RefSeq" id="WP_158200032.1">
    <property type="nucleotide sequence ID" value="NZ_CP046973.1"/>
</dbReference>
<dbReference type="EMBL" id="CP046973">
    <property type="protein sequence ID" value="QGZ90039.1"/>
    <property type="molecule type" value="Genomic_DNA"/>
</dbReference>
<dbReference type="Pfam" id="PF05598">
    <property type="entry name" value="DUF772"/>
    <property type="match status" value="1"/>
</dbReference>
<feature type="compositionally biased region" description="Basic and acidic residues" evidence="1">
    <location>
        <begin position="140"/>
        <end position="151"/>
    </location>
</feature>
<evidence type="ECO:0000313" key="5">
    <source>
        <dbReference type="Proteomes" id="UP000438345"/>
    </source>
</evidence>
<reference evidence="4 5" key="1">
    <citation type="submission" date="2019-12" db="EMBL/GenBank/DDBJ databases">
        <title>Complete genome sequence of Microcystis aeruginosa strain FD4.</title>
        <authorList>
            <person name="Urakawa H."/>
        </authorList>
    </citation>
    <scope>NUCLEOTIDE SEQUENCE [LARGE SCALE GENOMIC DNA]</scope>
    <source>
        <strain evidence="4 5">FD4</strain>
    </source>
</reference>
<dbReference type="PANTHER" id="PTHR33803">
    <property type="entry name" value="IS1478 TRANSPOSASE"/>
    <property type="match status" value="1"/>
</dbReference>
<protein>
    <submittedName>
        <fullName evidence="4">IS5 family transposase</fullName>
    </submittedName>
</protein>
<gene>
    <name evidence="4" type="ORF">GQR42_11120</name>
</gene>
<organism evidence="4 5">
    <name type="scientific">Microcystis aeruginosa FD4</name>
    <dbReference type="NCBI Taxonomy" id="2686288"/>
    <lineage>
        <taxon>Bacteria</taxon>
        <taxon>Bacillati</taxon>
        <taxon>Cyanobacteriota</taxon>
        <taxon>Cyanophyceae</taxon>
        <taxon>Oscillatoriophycideae</taxon>
        <taxon>Chroococcales</taxon>
        <taxon>Microcystaceae</taxon>
        <taxon>Microcystis</taxon>
    </lineage>
</organism>
<sequence length="502" mass="58206">MYRRVELPPTSPENFEFPSEGKLSPDNRWVIMANLIPWSEFEEEYAQNFSEEMGAPAKTFRMALGALIIKEKLGTSDRETVEQIRENPYLQYFLGLSAYSNEAPFEASMLVYFRERIGSNLVNQVNKKMVINQGGLTSFHRGEKKPEKEEKGEEESEPKNQGKLILDATCAPADIRYPNDLGILNQAREQTEEIIDSLYEPIKDKFPKKPKTYREQARKAYLEVAKRRSPSQKQRRKAIKKQLQYIKRNLAHIEQLMAVGASLSWLSKRQYKMLLVVAEVYRQQLWMWSNKKQSIENRIVSLTQPHVRPIVRGKAGKPVELLAKLSASCYNGYVFLDHLSWDNFNESGDLKEQIAEFKRYTGFYPESVHVDKIYRTRENRAYCRERGIRMSGPPLGRPPANISKEKKKQALEDERILNAIEGKFGQAKRIFNLNRVMAKLPSTSETAIAITFLVINLSTLLRQVFWAFLCLKWKNSTFSRSILTRSYNLEINQQLKLMLVAK</sequence>
<dbReference type="InterPro" id="IPR047710">
    <property type="entry name" value="Transpos_IS5-like"/>
</dbReference>
<dbReference type="InterPro" id="IPR008490">
    <property type="entry name" value="Transposase_InsH_N"/>
</dbReference>
<dbReference type="InterPro" id="IPR025668">
    <property type="entry name" value="Tnp_DDE_dom"/>
</dbReference>
<name>A0A857D405_MICAE</name>
<evidence type="ECO:0000259" key="3">
    <source>
        <dbReference type="Pfam" id="PF13586"/>
    </source>
</evidence>
<evidence type="ECO:0000313" key="4">
    <source>
        <dbReference type="EMBL" id="QGZ90039.1"/>
    </source>
</evidence>
<dbReference type="Pfam" id="PF13586">
    <property type="entry name" value="DDE_Tnp_1_2"/>
    <property type="match status" value="1"/>
</dbReference>